<dbReference type="Gene3D" id="3.30.70.330">
    <property type="match status" value="4"/>
</dbReference>
<evidence type="ECO:0000259" key="10">
    <source>
        <dbReference type="PROSITE" id="PS50102"/>
    </source>
</evidence>
<feature type="region of interest" description="Disordered" evidence="9">
    <location>
        <begin position="591"/>
        <end position="706"/>
    </location>
</feature>
<dbReference type="CDD" id="cd12379">
    <property type="entry name" value="RRM2_I_PABPs"/>
    <property type="match status" value="1"/>
</dbReference>
<dbReference type="CDD" id="cd12378">
    <property type="entry name" value="RRM1_I_PABPs"/>
    <property type="match status" value="1"/>
</dbReference>
<evidence type="ECO:0000313" key="12">
    <source>
        <dbReference type="Proteomes" id="UP001344447"/>
    </source>
</evidence>
<dbReference type="PANTHER" id="PTHR48025:SF1">
    <property type="entry name" value="RRM DOMAIN-CONTAINING PROTEIN"/>
    <property type="match status" value="1"/>
</dbReference>
<feature type="compositionally biased region" description="Basic residues" evidence="9">
    <location>
        <begin position="96"/>
        <end position="130"/>
    </location>
</feature>
<evidence type="ECO:0000256" key="2">
    <source>
        <dbReference type="ARBA" id="ARBA00004496"/>
    </source>
</evidence>
<dbReference type="InterPro" id="IPR045305">
    <property type="entry name" value="RRM2_I_PABPs"/>
</dbReference>
<dbReference type="GO" id="GO:0005737">
    <property type="term" value="C:cytoplasm"/>
    <property type="evidence" value="ECO:0007669"/>
    <property type="project" value="UniProtKB-SubCell"/>
</dbReference>
<dbReference type="PROSITE" id="PS50102">
    <property type="entry name" value="RRM"/>
    <property type="match status" value="4"/>
</dbReference>
<keyword evidence="12" id="KW-1185">Reference proteome</keyword>
<dbReference type="EMBL" id="JAVFKY010000003">
    <property type="protein sequence ID" value="KAK5579765.1"/>
    <property type="molecule type" value="Genomic_DNA"/>
</dbReference>
<evidence type="ECO:0000256" key="9">
    <source>
        <dbReference type="SAM" id="MobiDB-lite"/>
    </source>
</evidence>
<evidence type="ECO:0000256" key="6">
    <source>
        <dbReference type="ARBA" id="ARBA00022884"/>
    </source>
</evidence>
<evidence type="ECO:0000256" key="5">
    <source>
        <dbReference type="ARBA" id="ARBA00022737"/>
    </source>
</evidence>
<protein>
    <recommendedName>
        <fullName evidence="10">RRM domain-containing protein</fullName>
    </recommendedName>
</protein>
<feature type="domain" description="RRM" evidence="10">
    <location>
        <begin position="336"/>
        <end position="432"/>
    </location>
</feature>
<dbReference type="InterPro" id="IPR003954">
    <property type="entry name" value="RRM_euk-type"/>
</dbReference>
<feature type="compositionally biased region" description="Basic residues" evidence="9">
    <location>
        <begin position="59"/>
        <end position="86"/>
    </location>
</feature>
<evidence type="ECO:0000256" key="7">
    <source>
        <dbReference type="ARBA" id="ARBA00023242"/>
    </source>
</evidence>
<dbReference type="GO" id="GO:0005634">
    <property type="term" value="C:nucleus"/>
    <property type="evidence" value="ECO:0007669"/>
    <property type="project" value="UniProtKB-SubCell"/>
</dbReference>
<dbReference type="GO" id="GO:0003729">
    <property type="term" value="F:mRNA binding"/>
    <property type="evidence" value="ECO:0007669"/>
    <property type="project" value="TreeGrafter"/>
</dbReference>
<dbReference type="AlphaFoldDB" id="A0AAN7U667"/>
<dbReference type="FunFam" id="3.30.70.330:FF:002235">
    <property type="match status" value="1"/>
</dbReference>
<dbReference type="InterPro" id="IPR034364">
    <property type="entry name" value="PABP_RRM1"/>
</dbReference>
<dbReference type="SUPFAM" id="SSF63570">
    <property type="entry name" value="PABC (PABP) domain"/>
    <property type="match status" value="1"/>
</dbReference>
<evidence type="ECO:0000256" key="3">
    <source>
        <dbReference type="ARBA" id="ARBA00008557"/>
    </source>
</evidence>
<evidence type="ECO:0000256" key="8">
    <source>
        <dbReference type="PROSITE-ProRule" id="PRU00176"/>
    </source>
</evidence>
<dbReference type="InterPro" id="IPR000504">
    <property type="entry name" value="RRM_dom"/>
</dbReference>
<feature type="compositionally biased region" description="Polar residues" evidence="9">
    <location>
        <begin position="620"/>
        <end position="638"/>
    </location>
</feature>
<organism evidence="11 12">
    <name type="scientific">Dictyostelium firmibasis</name>
    <dbReference type="NCBI Taxonomy" id="79012"/>
    <lineage>
        <taxon>Eukaryota</taxon>
        <taxon>Amoebozoa</taxon>
        <taxon>Evosea</taxon>
        <taxon>Eumycetozoa</taxon>
        <taxon>Dictyostelia</taxon>
        <taxon>Dictyosteliales</taxon>
        <taxon>Dictyosteliaceae</taxon>
        <taxon>Dictyostelium</taxon>
    </lineage>
</organism>
<dbReference type="SMART" id="SM00360">
    <property type="entry name" value="RRM"/>
    <property type="match status" value="4"/>
</dbReference>
<evidence type="ECO:0000256" key="4">
    <source>
        <dbReference type="ARBA" id="ARBA00022490"/>
    </source>
</evidence>
<dbReference type="CDD" id="cd00590">
    <property type="entry name" value="RRM_SF"/>
    <property type="match status" value="2"/>
</dbReference>
<feature type="region of interest" description="Disordered" evidence="9">
    <location>
        <begin position="1"/>
        <end position="140"/>
    </location>
</feature>
<feature type="compositionally biased region" description="Low complexity" evidence="9">
    <location>
        <begin position="591"/>
        <end position="619"/>
    </location>
</feature>
<reference evidence="11 12" key="1">
    <citation type="submission" date="2023-11" db="EMBL/GenBank/DDBJ databases">
        <title>Dfirmibasis_genome.</title>
        <authorList>
            <person name="Edelbroek B."/>
            <person name="Kjellin J."/>
            <person name="Jerlstrom-Hultqvist J."/>
            <person name="Soderbom F."/>
        </authorList>
    </citation>
    <scope>NUCLEOTIDE SEQUENCE [LARGE SCALE GENOMIC DNA]</scope>
    <source>
        <strain evidence="11 12">TNS-C-14</strain>
    </source>
</reference>
<evidence type="ECO:0000256" key="1">
    <source>
        <dbReference type="ARBA" id="ARBA00004123"/>
    </source>
</evidence>
<dbReference type="Proteomes" id="UP001344447">
    <property type="component" value="Unassembled WGS sequence"/>
</dbReference>
<dbReference type="InterPro" id="IPR002004">
    <property type="entry name" value="PABP_HYD_C"/>
</dbReference>
<gene>
    <name evidence="11" type="ORF">RB653_009451</name>
</gene>
<keyword evidence="6 8" id="KW-0694">RNA-binding</keyword>
<feature type="compositionally biased region" description="Low complexity" evidence="9">
    <location>
        <begin position="16"/>
        <end position="58"/>
    </location>
</feature>
<feature type="domain" description="RRM" evidence="10">
    <location>
        <begin position="447"/>
        <end position="524"/>
    </location>
</feature>
<evidence type="ECO:0000313" key="11">
    <source>
        <dbReference type="EMBL" id="KAK5579765.1"/>
    </source>
</evidence>
<dbReference type="InterPro" id="IPR035979">
    <property type="entry name" value="RBD_domain_sf"/>
</dbReference>
<feature type="compositionally biased region" description="Polar residues" evidence="9">
    <location>
        <begin position="645"/>
        <end position="655"/>
    </location>
</feature>
<feature type="compositionally biased region" description="Low complexity" evidence="9">
    <location>
        <begin position="656"/>
        <end position="669"/>
    </location>
</feature>
<proteinExistence type="inferred from homology"/>
<dbReference type="InterPro" id="IPR050502">
    <property type="entry name" value="Euk_RNA-bind_prot"/>
</dbReference>
<dbReference type="SMART" id="SM00361">
    <property type="entry name" value="RRM_1"/>
    <property type="match status" value="3"/>
</dbReference>
<sequence>MVPTTESQENNMPDNAAITQQQQDATTSISSSVATQPQQSQIPPQPQYQYQMVPQQQAHHVHPHHVHPHHVHHQGYVPHHHHHHHQQQQQQQQQQQHHHHPHHVGVPNLHHHHHHHHPIHHGGYVPHHHTSPMGAATAGIPPTMLSMTPINGVYQPPHQLTSLYVGDLAVDVNEIILNELFSKVGRNAIASIHVCRDSNTMRSLGYAYVNFFNNHDAERALDTLNYSMVHGKPCRIMWSYRDPTKRKTNVGNIFVKNLEKGVDNAMLYDTFSSFGNILSCKVEFEKGVSKGYGYVHFETSDSAEKAIEKVNGNLILGKPINVERFVPKVERYKVENKVFFRNADESITMEIIQQELSNRFGEIESCILKSDANGKSKGLGLVEFKNQEDAQKLLTESGALIISIIDGTTTVSSNGGTIEINGKPITIDRIKSKVERFTEYRKKTTDLSLFINNIDESIDRDLIKEEFAKHGTIIGIKIVQDENGKNKGFGFISFSEIQEAQKAVESLNGFTFGSKQIQVSFSNKDNQINKLNVNGGSGIVGNGKIKNIIPGGASASQFTGYLPINRYHQHLPHPHQHINHLHHPMYTQQPYFQQQQQQQQPQQQPQQTQPSQQQQQQQQHLNGNTATAPRYPKTSNGTAPFKKSTLPQNANGTHINTNSNKSNNTNQSNGFRNKRVPNGKPRYNNNNNNNNTNTTSTPTTENTTTSVENTTLTLEFITNSTAEEATEALGSEVYSLVLTKYNNNAELAAKIAGMIINAVPEHKELFEIISNGQIQSKIEEAKSLLDQPDQE</sequence>
<accession>A0AAN7U667</accession>
<dbReference type="Pfam" id="PF00076">
    <property type="entry name" value="RRM_1"/>
    <property type="match status" value="4"/>
</dbReference>
<name>A0AAN7U667_9MYCE</name>
<dbReference type="PANTHER" id="PTHR48025">
    <property type="entry name" value="OS02G0815200 PROTEIN"/>
    <property type="match status" value="1"/>
</dbReference>
<dbReference type="Gene3D" id="1.10.1900.10">
    <property type="entry name" value="c-terminal domain of poly(a) binding protein"/>
    <property type="match status" value="1"/>
</dbReference>
<dbReference type="Pfam" id="PF00658">
    <property type="entry name" value="MLLE"/>
    <property type="match status" value="1"/>
</dbReference>
<feature type="compositionally biased region" description="Low complexity" evidence="9">
    <location>
        <begin position="684"/>
        <end position="706"/>
    </location>
</feature>
<comment type="subcellular location">
    <subcellularLocation>
        <location evidence="2">Cytoplasm</location>
    </subcellularLocation>
    <subcellularLocation>
        <location evidence="1">Nucleus</location>
    </subcellularLocation>
</comment>
<keyword evidence="7" id="KW-0539">Nucleus</keyword>
<keyword evidence="5" id="KW-0677">Repeat</keyword>
<dbReference type="FunFam" id="3.30.70.330:FF:000564">
    <property type="entry name" value="Polyadenylate-binding protein"/>
    <property type="match status" value="1"/>
</dbReference>
<feature type="domain" description="RRM" evidence="10">
    <location>
        <begin position="251"/>
        <end position="327"/>
    </location>
</feature>
<keyword evidence="4" id="KW-0963">Cytoplasm</keyword>
<dbReference type="InterPro" id="IPR012677">
    <property type="entry name" value="Nucleotide-bd_a/b_plait_sf"/>
</dbReference>
<comment type="similarity">
    <text evidence="3">Belongs to the polyadenylate-binding protein type-1 family.</text>
</comment>
<feature type="domain" description="RRM" evidence="10">
    <location>
        <begin position="161"/>
        <end position="241"/>
    </location>
</feature>
<comment type="caution">
    <text evidence="11">The sequence shown here is derived from an EMBL/GenBank/DDBJ whole genome shotgun (WGS) entry which is preliminary data.</text>
</comment>
<feature type="compositionally biased region" description="Polar residues" evidence="9">
    <location>
        <begin position="1"/>
        <end position="13"/>
    </location>
</feature>
<dbReference type="InterPro" id="IPR036053">
    <property type="entry name" value="PABP-dom"/>
</dbReference>
<dbReference type="SUPFAM" id="SSF54928">
    <property type="entry name" value="RNA-binding domain, RBD"/>
    <property type="match status" value="3"/>
</dbReference>